<sequence>QHKYKLILWIHYNIYAGINYLRSFTSHEQNKFFFVNYYCQNKS</sequence>
<dbReference type="AlphaFoldDB" id="A0A0K2VIB7"/>
<name>A0A0K2VIB7_LEPSM</name>
<protein>
    <submittedName>
        <fullName evidence="1">Uncharacterized protein</fullName>
    </submittedName>
</protein>
<feature type="non-terminal residue" evidence="1">
    <location>
        <position position="1"/>
    </location>
</feature>
<proteinExistence type="predicted"/>
<evidence type="ECO:0000313" key="1">
    <source>
        <dbReference type="EMBL" id="CDW49721.1"/>
    </source>
</evidence>
<accession>A0A0K2VIB7</accession>
<dbReference type="EMBL" id="HACA01032360">
    <property type="protein sequence ID" value="CDW49721.1"/>
    <property type="molecule type" value="Transcribed_RNA"/>
</dbReference>
<organism evidence="1">
    <name type="scientific">Lepeophtheirus salmonis</name>
    <name type="common">Salmon louse</name>
    <name type="synonym">Caligus salmonis</name>
    <dbReference type="NCBI Taxonomy" id="72036"/>
    <lineage>
        <taxon>Eukaryota</taxon>
        <taxon>Metazoa</taxon>
        <taxon>Ecdysozoa</taxon>
        <taxon>Arthropoda</taxon>
        <taxon>Crustacea</taxon>
        <taxon>Multicrustacea</taxon>
        <taxon>Hexanauplia</taxon>
        <taxon>Copepoda</taxon>
        <taxon>Siphonostomatoida</taxon>
        <taxon>Caligidae</taxon>
        <taxon>Lepeophtheirus</taxon>
    </lineage>
</organism>
<reference evidence="1" key="1">
    <citation type="submission" date="2014-05" db="EMBL/GenBank/DDBJ databases">
        <authorList>
            <person name="Chronopoulou M."/>
        </authorList>
    </citation>
    <scope>NUCLEOTIDE SEQUENCE</scope>
    <source>
        <tissue evidence="1">Whole organism</tissue>
    </source>
</reference>